<dbReference type="EMBL" id="CP001016">
    <property type="protein sequence ID" value="ACB96214.1"/>
    <property type="molecule type" value="Genomic_DNA"/>
</dbReference>
<accession>B2IJ96</accession>
<sequence>MMLRHLVAATGLSLLSLCPVLRQEKSAELRIGITTYNSGPSSVVGIPARDAAEMLGSKSNVKGGLQGVPVELYFDEGAGAKALTIRYGDLIENSGRGVMFALISSGVCNEALPAEDLKVLNLMWDCGTQCILMDDKYSYVFGTQANAALEVMAPSLNLFKTKLVSETIAVVSQDNVWGQGNRSIFSQDIVGRAAQRGQFKSCPS</sequence>
<dbReference type="Proteomes" id="UP000001695">
    <property type="component" value="Chromosome"/>
</dbReference>
<reference evidence="5" key="1">
    <citation type="submission" date="2008-03" db="EMBL/GenBank/DDBJ databases">
        <title>Complete sequence of chromosome of Beijerinckia indica subsp. indica ATCC 9039.</title>
        <authorList>
            <consortium name="US DOE Joint Genome Institute"/>
            <person name="Copeland A."/>
            <person name="Lucas S."/>
            <person name="Lapidus A."/>
            <person name="Glavina del Rio T."/>
            <person name="Dalin E."/>
            <person name="Tice H."/>
            <person name="Bruce D."/>
            <person name="Goodwin L."/>
            <person name="Pitluck S."/>
            <person name="LaButti K."/>
            <person name="Schmutz J."/>
            <person name="Larimer F."/>
            <person name="Land M."/>
            <person name="Hauser L."/>
            <person name="Kyrpides N."/>
            <person name="Mikhailova N."/>
            <person name="Dunfield P.F."/>
            <person name="Dedysh S.N."/>
            <person name="Liesack W."/>
            <person name="Saw J.H."/>
            <person name="Alam M."/>
            <person name="Chen Y."/>
            <person name="Murrell J.C."/>
            <person name="Richardson P."/>
        </authorList>
    </citation>
    <scope>NUCLEOTIDE SEQUENCE [LARGE SCALE GENOMIC DNA]</scope>
    <source>
        <strain evidence="5">ATCC 9039 / DSM 1715 / NCIMB 8712</strain>
    </source>
</reference>
<evidence type="ECO:0000256" key="2">
    <source>
        <dbReference type="ARBA" id="ARBA00022729"/>
    </source>
</evidence>
<feature type="domain" description="Leucine-binding protein" evidence="3">
    <location>
        <begin position="29"/>
        <end position="181"/>
    </location>
</feature>
<dbReference type="Pfam" id="PF13458">
    <property type="entry name" value="Peripla_BP_6"/>
    <property type="match status" value="1"/>
</dbReference>
<name>B2IJ96_BEII9</name>
<keyword evidence="4" id="KW-0675">Receptor</keyword>
<dbReference type="HOGENOM" id="CLU_1341096_0_0_5"/>
<evidence type="ECO:0000256" key="1">
    <source>
        <dbReference type="ARBA" id="ARBA00010062"/>
    </source>
</evidence>
<dbReference type="RefSeq" id="WP_012385566.1">
    <property type="nucleotide sequence ID" value="NC_010581.1"/>
</dbReference>
<comment type="similarity">
    <text evidence="1">Belongs to the leucine-binding protein family.</text>
</comment>
<dbReference type="eggNOG" id="COG0683">
    <property type="taxonomic scope" value="Bacteria"/>
</dbReference>
<gene>
    <name evidence="4" type="ordered locus">Bind_2628</name>
</gene>
<evidence type="ECO:0000259" key="3">
    <source>
        <dbReference type="Pfam" id="PF13458"/>
    </source>
</evidence>
<dbReference type="KEGG" id="bid:Bind_2628"/>
<dbReference type="InterPro" id="IPR028082">
    <property type="entry name" value="Peripla_BP_I"/>
</dbReference>
<keyword evidence="2" id="KW-0732">Signal</keyword>
<dbReference type="AlphaFoldDB" id="B2IJ96"/>
<dbReference type="SUPFAM" id="SSF53822">
    <property type="entry name" value="Periplasmic binding protein-like I"/>
    <property type="match status" value="1"/>
</dbReference>
<proteinExistence type="inferred from homology"/>
<dbReference type="InterPro" id="IPR028081">
    <property type="entry name" value="Leu-bd"/>
</dbReference>
<dbReference type="STRING" id="395963.Bind_2628"/>
<evidence type="ECO:0000313" key="5">
    <source>
        <dbReference type="Proteomes" id="UP000001695"/>
    </source>
</evidence>
<reference evidence="4 5" key="2">
    <citation type="journal article" date="2010" name="J. Bacteriol.">
        <title>Complete genome sequence of Beijerinckia indica subsp. indica.</title>
        <authorList>
            <person name="Tamas I."/>
            <person name="Dedysh S.N."/>
            <person name="Liesack W."/>
            <person name="Stott M.B."/>
            <person name="Alam M."/>
            <person name="Murrell J.C."/>
            <person name="Dunfield P.F."/>
        </authorList>
    </citation>
    <scope>NUCLEOTIDE SEQUENCE [LARGE SCALE GENOMIC DNA]</scope>
    <source>
        <strain evidence="5">ATCC 9039 / DSM 1715 / NCIMB 8712</strain>
    </source>
</reference>
<evidence type="ECO:0000313" key="4">
    <source>
        <dbReference type="EMBL" id="ACB96214.1"/>
    </source>
</evidence>
<protein>
    <submittedName>
        <fullName evidence="4">Extracellular ligand-binding receptor</fullName>
    </submittedName>
</protein>
<keyword evidence="5" id="KW-1185">Reference proteome</keyword>
<dbReference type="OrthoDB" id="9783240at2"/>
<organism evidence="4 5">
    <name type="scientific">Beijerinckia indica subsp. indica (strain ATCC 9039 / DSM 1715 / NCIMB 8712)</name>
    <dbReference type="NCBI Taxonomy" id="395963"/>
    <lineage>
        <taxon>Bacteria</taxon>
        <taxon>Pseudomonadati</taxon>
        <taxon>Pseudomonadota</taxon>
        <taxon>Alphaproteobacteria</taxon>
        <taxon>Hyphomicrobiales</taxon>
        <taxon>Beijerinckiaceae</taxon>
        <taxon>Beijerinckia</taxon>
    </lineage>
</organism>
<dbReference type="Gene3D" id="3.40.50.2300">
    <property type="match status" value="2"/>
</dbReference>